<evidence type="ECO:0000313" key="2">
    <source>
        <dbReference type="EMBL" id="AJI24117.1"/>
    </source>
</evidence>
<dbReference type="KEGG" id="bmeg:BG04_3619"/>
<accession>A0A0B6ASK7</accession>
<gene>
    <name evidence="2" type="ORF">BG04_3619</name>
</gene>
<dbReference type="InterPro" id="IPR025056">
    <property type="entry name" value="DUF3993"/>
</dbReference>
<keyword evidence="1" id="KW-0732">Signal</keyword>
<evidence type="ECO:0008006" key="4">
    <source>
        <dbReference type="Google" id="ProtNLM"/>
    </source>
</evidence>
<sequence length="160" mass="18727">MKKICLLVFLLIVLYSGKSVHAEVSGEIRHEIFINLQDAYQAQLRAASAHTNQDAVRELKLFLDDEYASVFFNEALLQKAQGYVGEGPEYLTHYIPFFSFDEQTKVALHSDQNKAYVYQFFPAVHNERVKYQDHYEMITLVKKQGKWKVQKFIYSKKHSK</sequence>
<dbReference type="Pfam" id="PF13158">
    <property type="entry name" value="DUF3993"/>
    <property type="match status" value="1"/>
</dbReference>
<dbReference type="Proteomes" id="UP000031829">
    <property type="component" value="Chromosome"/>
</dbReference>
<dbReference type="RefSeq" id="WP_034653485.1">
    <property type="nucleotide sequence ID" value="NZ_BCVB01000003.1"/>
</dbReference>
<organism evidence="2 3">
    <name type="scientific">Priestia megaterium (strain ATCC 14581 / DSM 32 / CCUG 1817 / JCM 2506 / NBRC 15308 / NCIMB 9376 / NCTC 10342 / NRRL B-14308 / VKM B-512 / Ford 19)</name>
    <name type="common">Bacillus megaterium</name>
    <dbReference type="NCBI Taxonomy" id="1348623"/>
    <lineage>
        <taxon>Bacteria</taxon>
        <taxon>Bacillati</taxon>
        <taxon>Bacillota</taxon>
        <taxon>Bacilli</taxon>
        <taxon>Bacillales</taxon>
        <taxon>Bacillaceae</taxon>
        <taxon>Priestia</taxon>
    </lineage>
</organism>
<reference evidence="2 3" key="1">
    <citation type="journal article" date="2015" name="Genome Announc.">
        <title>Complete genome sequences for 35 biothreat assay-relevant bacillus species.</title>
        <authorList>
            <person name="Johnson S.L."/>
            <person name="Daligault H.E."/>
            <person name="Davenport K.W."/>
            <person name="Jaissle J."/>
            <person name="Frey K.G."/>
            <person name="Ladner J.T."/>
            <person name="Broomall S.M."/>
            <person name="Bishop-Lilly K.A."/>
            <person name="Bruce D.C."/>
            <person name="Gibbons H.S."/>
            <person name="Coyne S.R."/>
            <person name="Lo C.C."/>
            <person name="Meincke L."/>
            <person name="Munk A.C."/>
            <person name="Koroleva G.I."/>
            <person name="Rosenzweig C.N."/>
            <person name="Palacios G.F."/>
            <person name="Redden C.L."/>
            <person name="Minogue T.D."/>
            <person name="Chain P.S."/>
        </authorList>
    </citation>
    <scope>NUCLEOTIDE SEQUENCE [LARGE SCALE GENOMIC DNA]</scope>
    <source>
        <strain evidence="3">ATCC 14581 / DSM 32 / JCM 2506 / NBRC 15308 / NCIMB 9376 / NCTC 10342 / NRRL B-14308 / VKM B-512</strain>
    </source>
</reference>
<dbReference type="HOGENOM" id="CLU_1683120_0_0_9"/>
<dbReference type="AlphaFoldDB" id="A0A0B6ASK7"/>
<name>A0A0B6ASK7_PRIM2</name>
<proteinExistence type="predicted"/>
<dbReference type="EMBL" id="CP009920">
    <property type="protein sequence ID" value="AJI24117.1"/>
    <property type="molecule type" value="Genomic_DNA"/>
</dbReference>
<feature type="signal peptide" evidence="1">
    <location>
        <begin position="1"/>
        <end position="21"/>
    </location>
</feature>
<evidence type="ECO:0000256" key="1">
    <source>
        <dbReference type="SAM" id="SignalP"/>
    </source>
</evidence>
<evidence type="ECO:0000313" key="3">
    <source>
        <dbReference type="Proteomes" id="UP000031829"/>
    </source>
</evidence>
<dbReference type="GeneID" id="93641674"/>
<protein>
    <recommendedName>
        <fullName evidence="4">DUF3993 domain-containing protein</fullName>
    </recommendedName>
</protein>
<feature type="chain" id="PRO_5038531689" description="DUF3993 domain-containing protein" evidence="1">
    <location>
        <begin position="22"/>
        <end position="160"/>
    </location>
</feature>